<evidence type="ECO:0000313" key="2">
    <source>
        <dbReference type="Proteomes" id="UP000050833"/>
    </source>
</evidence>
<dbReference type="EMBL" id="LLKB01000001">
    <property type="protein sequence ID" value="KQC86210.1"/>
    <property type="molecule type" value="Genomic_DNA"/>
</dbReference>
<sequence>MIETMRERITIQKSKAVTDKDGNHVLVWDDYYSCSAYANNLSGKEYWAAAQVNAQTDLYFLIRYCSEAAAIDSEHFRIVFHGQLYNISFVDNVQYKNKTLKLRASLVKR</sequence>
<dbReference type="Proteomes" id="UP000050833">
    <property type="component" value="Unassembled WGS sequence"/>
</dbReference>
<evidence type="ECO:0000313" key="1">
    <source>
        <dbReference type="EMBL" id="KQC86210.1"/>
    </source>
</evidence>
<dbReference type="InterPro" id="IPR008767">
    <property type="entry name" value="Phage_SPP1_head-tail_adaptor"/>
</dbReference>
<name>A0AAW3JUV6_9FIRM</name>
<dbReference type="InterPro" id="IPR038666">
    <property type="entry name" value="SSP1_head-tail_sf"/>
</dbReference>
<reference evidence="1 2" key="1">
    <citation type="submission" date="2015-10" db="EMBL/GenBank/DDBJ databases">
        <title>Butyribacter intestini gen. nov., sp. nov., a butyric acid-producing bacterium of the family Lachnospiraceae isolated from the human faeces.</title>
        <authorList>
            <person name="Zou Y."/>
            <person name="Xue W."/>
            <person name="Luo G."/>
            <person name="Lv M."/>
        </authorList>
    </citation>
    <scope>NUCLEOTIDE SEQUENCE [LARGE SCALE GENOMIC DNA]</scope>
    <source>
        <strain evidence="1 2">TF01-11</strain>
    </source>
</reference>
<dbReference type="Pfam" id="PF05521">
    <property type="entry name" value="Phage_HCP"/>
    <property type="match status" value="1"/>
</dbReference>
<dbReference type="Gene3D" id="2.40.10.270">
    <property type="entry name" value="Bacteriophage SPP1 head-tail adaptor protein"/>
    <property type="match status" value="1"/>
</dbReference>
<gene>
    <name evidence="1" type="ORF">APZ18_03180</name>
</gene>
<proteinExistence type="predicted"/>
<dbReference type="NCBIfam" id="TIGR01563">
    <property type="entry name" value="gp16_SPP1"/>
    <property type="match status" value="1"/>
</dbReference>
<dbReference type="RefSeq" id="WP_055941527.1">
    <property type="nucleotide sequence ID" value="NZ_LLKB01000001.1"/>
</dbReference>
<protein>
    <submittedName>
        <fullName evidence="1">Phage head-tail adapter protein</fullName>
    </submittedName>
</protein>
<keyword evidence="2" id="KW-1185">Reference proteome</keyword>
<dbReference type="AlphaFoldDB" id="A0AAW3JUV6"/>
<accession>A0AAW3JUV6</accession>
<organism evidence="1 2">
    <name type="scientific">Butyribacter intestini</name>
    <dbReference type="NCBI Taxonomy" id="1703332"/>
    <lineage>
        <taxon>Bacteria</taxon>
        <taxon>Bacillati</taxon>
        <taxon>Bacillota</taxon>
        <taxon>Clostridia</taxon>
        <taxon>Lachnospirales</taxon>
        <taxon>Lachnospiraceae</taxon>
        <taxon>Butyribacter</taxon>
    </lineage>
</organism>
<comment type="caution">
    <text evidence="1">The sequence shown here is derived from an EMBL/GenBank/DDBJ whole genome shotgun (WGS) entry which is preliminary data.</text>
</comment>